<evidence type="ECO:0000256" key="1">
    <source>
        <dbReference type="SAM" id="MobiDB-lite"/>
    </source>
</evidence>
<dbReference type="Pfam" id="PF08238">
    <property type="entry name" value="Sel1"/>
    <property type="match status" value="8"/>
</dbReference>
<dbReference type="STRING" id="156889.Mmc1_1431"/>
<dbReference type="HOGENOM" id="CLU_311649_0_0_5"/>
<feature type="chain" id="PRO_5002625947" evidence="2">
    <location>
        <begin position="28"/>
        <end position="817"/>
    </location>
</feature>
<reference evidence="4" key="1">
    <citation type="journal article" date="2009" name="Appl. Environ. Microbiol.">
        <title>Complete genome sequence of the chemolithoautotrophic marine magnetotactic coccus strain MC-1.</title>
        <authorList>
            <person name="Schubbe S."/>
            <person name="Williams T.J."/>
            <person name="Xie G."/>
            <person name="Kiss H.E."/>
            <person name="Brettin T.S."/>
            <person name="Martinez D."/>
            <person name="Ross C.A."/>
            <person name="Schuler D."/>
            <person name="Cox B.L."/>
            <person name="Nealson K.H."/>
            <person name="Bazylinski D.A."/>
        </authorList>
    </citation>
    <scope>NUCLEOTIDE SEQUENCE [LARGE SCALE GENOMIC DNA]</scope>
    <source>
        <strain evidence="4">ATCC BAA-1437 / JCM 17883 / MC-1</strain>
    </source>
</reference>
<gene>
    <name evidence="3" type="ordered locus">Mmc1_1431</name>
</gene>
<evidence type="ECO:0000313" key="4">
    <source>
        <dbReference type="Proteomes" id="UP000002586"/>
    </source>
</evidence>
<name>A0L7J9_MAGMM</name>
<sequence length="817" mass="90952" precursor="true">MTMALFRSISMVLGLLSLLCINTVAHASPSLEALYEKGFAYQKGRGVEIDPLTARDYYMDAANQGHWKAQYALGWMYLNGDGLTQDSAEAKKWLSMAAKQGDGRAQYALGQLLRTAPPPLGDQKQGLDWVQRAAKSGFAQAQYQLGMIYLQGNGVTVDTSQAWHWLTQAEKGGVHKAGEVLSHFSRFTIARAQQQQAQASPPQTTAPASPSPADQQAVTASALHANPAPIRLGENPTTLSYRVIPGPGGDLTRSVRLIYDAATGEAIPLYEAPKARSQGALVAWNRHFTHLQSTYDSVLQDPAADPRADQYVRRIQANLLAPDTLDKIKEAVELAVLTLESGGIFDPGWLATLTPALQPDDARQDVDQALLSLTELESPAAHYIYGMRLLARHALTQAQHHLQQSAELGFVHAQHALFEYYMNPTPNQSNRFQARYWGEQAASLGLVKSQIMLGFSLLSGSVLNQDLEGALHWLHQASKRFPAITVWDWTLNPAGRTFTESEPLLKQTIHWFQHNRYEQVTPANLLLAQFLNRAYTKDLEDTLATVVDGAQGTFKPITSRFTFERKLDDFIKAIWRAHHDDPVATQEAQQLYKQVISYPLPESYLEQLQQAASQENALAQTRWAFMHLMGLGVTPNRPMALYWFYRAARQGRHVEFATAQAYLSFLALQQPKNETRWFRALQWMNRAKDWDYIAAMQYLARFGFGKQVRTIKLPSATSEPRQGPYPNAHATLLAGLMRLPPLAQGDEALKGIELIQLAAQAEEPAALFFLGQLYLEGAHLAKNLDRATHLQLRALELGYHAAPLSYTELSLELLGNP</sequence>
<dbReference type="EMBL" id="CP000471">
    <property type="protein sequence ID" value="ABK43942.1"/>
    <property type="molecule type" value="Genomic_DNA"/>
</dbReference>
<dbReference type="KEGG" id="mgm:Mmc1_1431"/>
<feature type="region of interest" description="Disordered" evidence="1">
    <location>
        <begin position="192"/>
        <end position="219"/>
    </location>
</feature>
<protein>
    <submittedName>
        <fullName evidence="3">Sel1 domain protein repeat-containing protein</fullName>
    </submittedName>
</protein>
<dbReference type="SMART" id="SM00671">
    <property type="entry name" value="SEL1"/>
    <property type="match status" value="9"/>
</dbReference>
<dbReference type="SUPFAM" id="SSF81901">
    <property type="entry name" value="HCP-like"/>
    <property type="match status" value="4"/>
</dbReference>
<reference evidence="3 4" key="2">
    <citation type="journal article" date="2012" name="Int. J. Syst. Evol. Microbiol.">
        <title>Magnetococcus marinus gen. nov., sp. nov., a marine, magnetotactic bacterium that represents a novel lineage (Magnetococcaceae fam. nov.; Magnetococcales ord. nov.) at the base of the Alphaproteobacteria.</title>
        <authorList>
            <person name="Bazylinski D.A."/>
            <person name="Williams T.J."/>
            <person name="Lefevre C.T."/>
            <person name="Berg R.J."/>
            <person name="Zhang C.L."/>
            <person name="Bowser S.S."/>
            <person name="Dean A.J."/>
            <person name="Beveridge T.J."/>
        </authorList>
    </citation>
    <scope>NUCLEOTIDE SEQUENCE [LARGE SCALE GENOMIC DNA]</scope>
    <source>
        <strain evidence="4">ATCC BAA-1437 / JCM 17883 / MC-1</strain>
    </source>
</reference>
<dbReference type="RefSeq" id="WP_011713095.1">
    <property type="nucleotide sequence ID" value="NC_008576.1"/>
</dbReference>
<organism evidence="3 4">
    <name type="scientific">Magnetococcus marinus (strain ATCC BAA-1437 / JCM 17883 / MC-1)</name>
    <dbReference type="NCBI Taxonomy" id="156889"/>
    <lineage>
        <taxon>Bacteria</taxon>
        <taxon>Pseudomonadati</taxon>
        <taxon>Pseudomonadota</taxon>
        <taxon>Magnetococcia</taxon>
        <taxon>Magnetococcales</taxon>
        <taxon>Magnetococcaceae</taxon>
        <taxon>Magnetococcus</taxon>
    </lineage>
</organism>
<keyword evidence="2" id="KW-0732">Signal</keyword>
<dbReference type="PANTHER" id="PTHR11102">
    <property type="entry name" value="SEL-1-LIKE PROTEIN"/>
    <property type="match status" value="1"/>
</dbReference>
<dbReference type="InterPro" id="IPR011990">
    <property type="entry name" value="TPR-like_helical_dom_sf"/>
</dbReference>
<feature type="signal peptide" evidence="2">
    <location>
        <begin position="1"/>
        <end position="27"/>
    </location>
</feature>
<keyword evidence="4" id="KW-1185">Reference proteome</keyword>
<evidence type="ECO:0000313" key="3">
    <source>
        <dbReference type="EMBL" id="ABK43942.1"/>
    </source>
</evidence>
<dbReference type="InterPro" id="IPR006597">
    <property type="entry name" value="Sel1-like"/>
</dbReference>
<dbReference type="InterPro" id="IPR050767">
    <property type="entry name" value="Sel1_AlgK"/>
</dbReference>
<dbReference type="eggNOG" id="COG0790">
    <property type="taxonomic scope" value="Bacteria"/>
</dbReference>
<dbReference type="Gene3D" id="1.25.40.10">
    <property type="entry name" value="Tetratricopeptide repeat domain"/>
    <property type="match status" value="5"/>
</dbReference>
<accession>A0L7J9</accession>
<dbReference type="OrthoDB" id="112232at2"/>
<proteinExistence type="predicted"/>
<dbReference type="Proteomes" id="UP000002586">
    <property type="component" value="Chromosome"/>
</dbReference>
<dbReference type="AlphaFoldDB" id="A0L7J9"/>
<feature type="compositionally biased region" description="Low complexity" evidence="1">
    <location>
        <begin position="192"/>
        <end position="217"/>
    </location>
</feature>
<dbReference type="PANTHER" id="PTHR11102:SF160">
    <property type="entry name" value="ERAD-ASSOCIATED E3 UBIQUITIN-PROTEIN LIGASE COMPONENT HRD3"/>
    <property type="match status" value="1"/>
</dbReference>
<evidence type="ECO:0000256" key="2">
    <source>
        <dbReference type="SAM" id="SignalP"/>
    </source>
</evidence>